<evidence type="ECO:0000256" key="1">
    <source>
        <dbReference type="SAM" id="MobiDB-lite"/>
    </source>
</evidence>
<proteinExistence type="predicted"/>
<gene>
    <name evidence="2" type="ORF">PCOR1329_LOCUS24385</name>
</gene>
<organism evidence="2 3">
    <name type="scientific">Prorocentrum cordatum</name>
    <dbReference type="NCBI Taxonomy" id="2364126"/>
    <lineage>
        <taxon>Eukaryota</taxon>
        <taxon>Sar</taxon>
        <taxon>Alveolata</taxon>
        <taxon>Dinophyceae</taxon>
        <taxon>Prorocentrales</taxon>
        <taxon>Prorocentraceae</taxon>
        <taxon>Prorocentrum</taxon>
    </lineage>
</organism>
<dbReference type="Proteomes" id="UP001189429">
    <property type="component" value="Unassembled WGS sequence"/>
</dbReference>
<feature type="compositionally biased region" description="Basic residues" evidence="1">
    <location>
        <begin position="14"/>
        <end position="26"/>
    </location>
</feature>
<sequence length="186" mass="18655">MRWLVSAMAPKGVAKAKGKGKGKGKGRGKDKAKPKAAAVGGGLGRGALALAAGARGRGGRGRGGRARGGARGGALPGGRAAGGGAGGGAAGLAAVSASRPLRSLPPRRHLPAPWRRLAARLLGQLAGCGLARLPQAGWAPRSWGRSRLAAGETLAWLAARPQRWRPPWGPPSCHPRPCSPPATNLQ</sequence>
<feature type="compositionally biased region" description="Pro residues" evidence="1">
    <location>
        <begin position="167"/>
        <end position="180"/>
    </location>
</feature>
<evidence type="ECO:0000313" key="2">
    <source>
        <dbReference type="EMBL" id="CAK0823809.1"/>
    </source>
</evidence>
<feature type="region of interest" description="Disordered" evidence="1">
    <location>
        <begin position="163"/>
        <end position="186"/>
    </location>
</feature>
<feature type="region of interest" description="Disordered" evidence="1">
    <location>
        <begin position="53"/>
        <end position="92"/>
    </location>
</feature>
<feature type="compositionally biased region" description="Gly residues" evidence="1">
    <location>
        <begin position="66"/>
        <end position="90"/>
    </location>
</feature>
<name>A0ABN9RYX5_9DINO</name>
<reference evidence="2" key="1">
    <citation type="submission" date="2023-10" db="EMBL/GenBank/DDBJ databases">
        <authorList>
            <person name="Chen Y."/>
            <person name="Shah S."/>
            <person name="Dougan E. K."/>
            <person name="Thang M."/>
            <person name="Chan C."/>
        </authorList>
    </citation>
    <scope>NUCLEOTIDE SEQUENCE [LARGE SCALE GENOMIC DNA]</scope>
</reference>
<keyword evidence="3" id="KW-1185">Reference proteome</keyword>
<dbReference type="EMBL" id="CAUYUJ010008391">
    <property type="protein sequence ID" value="CAK0823809.1"/>
    <property type="molecule type" value="Genomic_DNA"/>
</dbReference>
<comment type="caution">
    <text evidence="2">The sequence shown here is derived from an EMBL/GenBank/DDBJ whole genome shotgun (WGS) entry which is preliminary data.</text>
</comment>
<protein>
    <submittedName>
        <fullName evidence="2">Uncharacterized protein</fullName>
    </submittedName>
</protein>
<evidence type="ECO:0000313" key="3">
    <source>
        <dbReference type="Proteomes" id="UP001189429"/>
    </source>
</evidence>
<feature type="region of interest" description="Disordered" evidence="1">
    <location>
        <begin position="1"/>
        <end position="39"/>
    </location>
</feature>
<accession>A0ABN9RYX5</accession>